<dbReference type="Pfam" id="PF04972">
    <property type="entry name" value="BON"/>
    <property type="match status" value="1"/>
</dbReference>
<dbReference type="PANTHER" id="PTHR34606:SF15">
    <property type="entry name" value="BON DOMAIN-CONTAINING PROTEIN"/>
    <property type="match status" value="1"/>
</dbReference>
<dbReference type="RefSeq" id="WP_224192545.1">
    <property type="nucleotide sequence ID" value="NZ_JAIRAU010000019.1"/>
</dbReference>
<evidence type="ECO:0000313" key="3">
    <source>
        <dbReference type="EMBL" id="MBZ5710775.1"/>
    </source>
</evidence>
<organism evidence="3 4">
    <name type="scientific">Nannocystis pusilla</name>
    <dbReference type="NCBI Taxonomy" id="889268"/>
    <lineage>
        <taxon>Bacteria</taxon>
        <taxon>Pseudomonadati</taxon>
        <taxon>Myxococcota</taxon>
        <taxon>Polyangia</taxon>
        <taxon>Nannocystales</taxon>
        <taxon>Nannocystaceae</taxon>
        <taxon>Nannocystis</taxon>
    </lineage>
</organism>
<dbReference type="EMBL" id="JAIRAU010000019">
    <property type="protein sequence ID" value="MBZ5710775.1"/>
    <property type="molecule type" value="Genomic_DNA"/>
</dbReference>
<name>A0ABS7TRB4_9BACT</name>
<gene>
    <name evidence="3" type="ORF">K7C98_16060</name>
</gene>
<comment type="caution">
    <text evidence="3">The sequence shown here is derived from an EMBL/GenBank/DDBJ whole genome shotgun (WGS) entry which is preliminary data.</text>
</comment>
<evidence type="ECO:0000256" key="1">
    <source>
        <dbReference type="SAM" id="MobiDB-lite"/>
    </source>
</evidence>
<dbReference type="InterPro" id="IPR051686">
    <property type="entry name" value="Lipoprotein_DolP"/>
</dbReference>
<evidence type="ECO:0000313" key="4">
    <source>
        <dbReference type="Proteomes" id="UP001139031"/>
    </source>
</evidence>
<protein>
    <submittedName>
        <fullName evidence="3">BON domain-containing protein</fullName>
    </submittedName>
</protein>
<reference evidence="3" key="1">
    <citation type="submission" date="2021-08" db="EMBL/GenBank/DDBJ databases">
        <authorList>
            <person name="Stevens D.C."/>
        </authorList>
    </citation>
    <scope>NUCLEOTIDE SEQUENCE</scope>
    <source>
        <strain evidence="3">DSM 53165</strain>
    </source>
</reference>
<dbReference type="PROSITE" id="PS50914">
    <property type="entry name" value="BON"/>
    <property type="match status" value="1"/>
</dbReference>
<feature type="compositionally biased region" description="Basic and acidic residues" evidence="1">
    <location>
        <begin position="1"/>
        <end position="17"/>
    </location>
</feature>
<accession>A0ABS7TRB4</accession>
<feature type="domain" description="BON" evidence="2">
    <location>
        <begin position="84"/>
        <end position="152"/>
    </location>
</feature>
<feature type="region of interest" description="Disordered" evidence="1">
    <location>
        <begin position="1"/>
        <end position="77"/>
    </location>
</feature>
<dbReference type="InterPro" id="IPR007055">
    <property type="entry name" value="BON_dom"/>
</dbReference>
<sequence length="158" mass="17087">MRAKQHTSDLEDSRARQGVDQGAPFEEYIGPGFRSRGLYGDVTWPNQEPAPWPSAPRAQEAGPHPGDSARGRYVGCGPRGYRRSDTRIAEDINEALTWHPDIDASEVEVAVRAGAVTLTGLVYDPNTRRLIVELALQTAGVSELDDQLCVAGGKASTD</sequence>
<dbReference type="Gene3D" id="3.30.1340.30">
    <property type="match status" value="1"/>
</dbReference>
<proteinExistence type="predicted"/>
<dbReference type="PANTHER" id="PTHR34606">
    <property type="entry name" value="BON DOMAIN-CONTAINING PROTEIN"/>
    <property type="match status" value="1"/>
</dbReference>
<dbReference type="Proteomes" id="UP001139031">
    <property type="component" value="Unassembled WGS sequence"/>
</dbReference>
<keyword evidence="4" id="KW-1185">Reference proteome</keyword>
<evidence type="ECO:0000259" key="2">
    <source>
        <dbReference type="PROSITE" id="PS50914"/>
    </source>
</evidence>